<feature type="compositionally biased region" description="Acidic residues" evidence="1">
    <location>
        <begin position="667"/>
        <end position="718"/>
    </location>
</feature>
<dbReference type="OrthoDB" id="3267098at2759"/>
<comment type="caution">
    <text evidence="2">The sequence shown here is derived from an EMBL/GenBank/DDBJ whole genome shotgun (WGS) entry which is preliminary data.</text>
</comment>
<feature type="region of interest" description="Disordered" evidence="1">
    <location>
        <begin position="355"/>
        <end position="382"/>
    </location>
</feature>
<dbReference type="AlphaFoldDB" id="A0A369KC94"/>
<evidence type="ECO:0000313" key="2">
    <source>
        <dbReference type="EMBL" id="RDB29364.1"/>
    </source>
</evidence>
<organism evidence="2 3">
    <name type="scientific">Hypsizygus marmoreus</name>
    <name type="common">White beech mushroom</name>
    <name type="synonym">Agaricus marmoreus</name>
    <dbReference type="NCBI Taxonomy" id="39966"/>
    <lineage>
        <taxon>Eukaryota</taxon>
        <taxon>Fungi</taxon>
        <taxon>Dikarya</taxon>
        <taxon>Basidiomycota</taxon>
        <taxon>Agaricomycotina</taxon>
        <taxon>Agaricomycetes</taxon>
        <taxon>Agaricomycetidae</taxon>
        <taxon>Agaricales</taxon>
        <taxon>Tricholomatineae</taxon>
        <taxon>Lyophyllaceae</taxon>
        <taxon>Hypsizygus</taxon>
    </lineage>
</organism>
<protein>
    <submittedName>
        <fullName evidence="2">Uncharacterized protein</fullName>
    </submittedName>
</protein>
<dbReference type="EMBL" id="LUEZ02000010">
    <property type="protein sequence ID" value="RDB29364.1"/>
    <property type="molecule type" value="Genomic_DNA"/>
</dbReference>
<dbReference type="STRING" id="39966.A0A369KC94"/>
<feature type="compositionally biased region" description="Basic residues" evidence="1">
    <location>
        <begin position="224"/>
        <end position="234"/>
    </location>
</feature>
<evidence type="ECO:0000256" key="1">
    <source>
        <dbReference type="SAM" id="MobiDB-lite"/>
    </source>
</evidence>
<feature type="compositionally biased region" description="Low complexity" evidence="1">
    <location>
        <begin position="266"/>
        <end position="277"/>
    </location>
</feature>
<dbReference type="InParanoid" id="A0A369KC94"/>
<accession>A0A369KC94</accession>
<name>A0A369KC94_HYPMA</name>
<sequence length="718" mass="81505">MQRDDNRRTAAHRENGPIEKTFLKSCRDWIYLKGNGVKSAAVERMLSLKSLVPTVNAFSALEKFGFNIHKALIVDFMHEFELGVWKALFTHLIRILTAHGASTVQEFNKRFRAVPTFGRSTVRRFSDDVSALKKLAARNFEDLLQCAIPVFEGLLPEPYNGEILSLLWTCAEWHTLAKLRLHTEATLNLLEKTTVEIGRQLRRFTSFTCGAFATKELPKEAAARGRRKARKKARTAPASAGVNELPPDAQPNLSTAAGVNELPPDTQSNPSTTATSAPKPPSLPKKKIFNLFTYKLHALGDYFRTIRWFGTTDSYSTQPGELEHRRVKRFYVRTNKNRAVRQMTRLERRERVLQKLARKRKRRSSPSPTPTKVTSKKKTTVDVAESEALPYTTPDLHHHISPSRNFPLPITRFLADNRDDPAVKGFLPKLQDHLLGRLMHPDSSYIGRGSEYTREEQVRVLFVGNRIYRHKVLRVNFTTYDVRRGQDSMNPRNHADVMILTRDEDATHPFEYARIIGVFHTDVVLTAPGANRAPASLEFLFVRWFRLDPTHRAGFKRKRLPRLEFHPSTDEGAFGFLNPDEVIRGAHLIPAFSFGGTDELLEGESLARAEGEVDDWRYYYVNIFVDRDMYMRHLGGGVGHYRVPIPVEDDVPDILPTGDEPVITVPDPDEESSGDDDEEEEEEEEEEGIDVDADDDLGIEDGEGGYVDAEDEEGYAPL</sequence>
<reference evidence="2" key="1">
    <citation type="submission" date="2018-04" db="EMBL/GenBank/DDBJ databases">
        <title>Whole genome sequencing of Hypsizygus marmoreus.</title>
        <authorList>
            <person name="Choi I.-G."/>
            <person name="Min B."/>
            <person name="Kim J.-G."/>
            <person name="Kim S."/>
            <person name="Oh Y.-L."/>
            <person name="Kong W.-S."/>
            <person name="Park H."/>
            <person name="Jeong J."/>
            <person name="Song E.-S."/>
        </authorList>
    </citation>
    <scope>NUCLEOTIDE SEQUENCE [LARGE SCALE GENOMIC DNA]</scope>
    <source>
        <strain evidence="2">51987-8</strain>
    </source>
</reference>
<evidence type="ECO:0000313" key="3">
    <source>
        <dbReference type="Proteomes" id="UP000076154"/>
    </source>
</evidence>
<dbReference type="Proteomes" id="UP000076154">
    <property type="component" value="Unassembled WGS sequence"/>
</dbReference>
<keyword evidence="3" id="KW-1185">Reference proteome</keyword>
<gene>
    <name evidence="2" type="ORF">Hypma_014985</name>
</gene>
<proteinExistence type="predicted"/>
<feature type="region of interest" description="Disordered" evidence="1">
    <location>
        <begin position="650"/>
        <end position="718"/>
    </location>
</feature>
<feature type="region of interest" description="Disordered" evidence="1">
    <location>
        <begin position="220"/>
        <end position="284"/>
    </location>
</feature>